<feature type="compositionally biased region" description="Polar residues" evidence="10">
    <location>
        <begin position="286"/>
        <end position="306"/>
    </location>
</feature>
<dbReference type="GO" id="GO:0005737">
    <property type="term" value="C:cytoplasm"/>
    <property type="evidence" value="ECO:0007669"/>
    <property type="project" value="TreeGrafter"/>
</dbReference>
<reference evidence="12" key="1">
    <citation type="submission" date="2021-02" db="EMBL/GenBank/DDBJ databases">
        <authorList>
            <person name="Nowell W R."/>
        </authorList>
    </citation>
    <scope>NUCLEOTIDE SEQUENCE</scope>
</reference>
<keyword evidence="5" id="KW-0418">Kinase</keyword>
<keyword evidence="6 9" id="KW-0067">ATP-binding</keyword>
<dbReference type="PROSITE" id="PS00107">
    <property type="entry name" value="PROTEIN_KINASE_ATP"/>
    <property type="match status" value="1"/>
</dbReference>
<dbReference type="PROSITE" id="PS50011">
    <property type="entry name" value="PROTEIN_KINASE_DOM"/>
    <property type="match status" value="1"/>
</dbReference>
<feature type="binding site" evidence="9">
    <location>
        <position position="385"/>
    </location>
    <ligand>
        <name>ATP</name>
        <dbReference type="ChEBI" id="CHEBI:30616"/>
    </ligand>
</feature>
<name>A0A813PMR9_ADIRI</name>
<dbReference type="FunFam" id="1.10.510.10:FF:000275">
    <property type="entry name" value="SRSF protein kinase 2 isoform X3"/>
    <property type="match status" value="1"/>
</dbReference>
<keyword evidence="3" id="KW-0808">Transferase</keyword>
<dbReference type="EMBL" id="CAJNOJ010000006">
    <property type="protein sequence ID" value="CAF0757709.1"/>
    <property type="molecule type" value="Genomic_DNA"/>
</dbReference>
<keyword evidence="4 9" id="KW-0547">Nucleotide-binding</keyword>
<dbReference type="Gene3D" id="3.30.200.20">
    <property type="entry name" value="Phosphorylase Kinase, domain 1"/>
    <property type="match status" value="2"/>
</dbReference>
<feature type="region of interest" description="Disordered" evidence="10">
    <location>
        <begin position="1124"/>
        <end position="1198"/>
    </location>
</feature>
<dbReference type="InterPro" id="IPR017441">
    <property type="entry name" value="Protein_kinase_ATP_BS"/>
</dbReference>
<feature type="compositionally biased region" description="Basic residues" evidence="10">
    <location>
        <begin position="575"/>
        <end position="590"/>
    </location>
</feature>
<feature type="compositionally biased region" description="Basic and acidic residues" evidence="10">
    <location>
        <begin position="1140"/>
        <end position="1161"/>
    </location>
</feature>
<dbReference type="PANTHER" id="PTHR47634">
    <property type="entry name" value="PROTEIN KINASE DOMAIN-CONTAINING PROTEIN-RELATED"/>
    <property type="match status" value="1"/>
</dbReference>
<accession>A0A813PMR9</accession>
<comment type="catalytic activity">
    <reaction evidence="7">
        <text>L-threonyl-[protein] + ATP = O-phospho-L-threonyl-[protein] + ADP + H(+)</text>
        <dbReference type="Rhea" id="RHEA:46608"/>
        <dbReference type="Rhea" id="RHEA-COMP:11060"/>
        <dbReference type="Rhea" id="RHEA-COMP:11605"/>
        <dbReference type="ChEBI" id="CHEBI:15378"/>
        <dbReference type="ChEBI" id="CHEBI:30013"/>
        <dbReference type="ChEBI" id="CHEBI:30616"/>
        <dbReference type="ChEBI" id="CHEBI:61977"/>
        <dbReference type="ChEBI" id="CHEBI:456216"/>
        <dbReference type="EC" id="2.7.11.1"/>
    </reaction>
</comment>
<feature type="region of interest" description="Disordered" evidence="10">
    <location>
        <begin position="566"/>
        <end position="594"/>
    </location>
</feature>
<evidence type="ECO:0000256" key="10">
    <source>
        <dbReference type="SAM" id="MobiDB-lite"/>
    </source>
</evidence>
<dbReference type="Gene3D" id="1.10.510.10">
    <property type="entry name" value="Transferase(Phosphotransferase) domain 1"/>
    <property type="match status" value="1"/>
</dbReference>
<feature type="domain" description="Protein kinase" evidence="11">
    <location>
        <begin position="356"/>
        <end position="906"/>
    </location>
</feature>
<feature type="compositionally biased region" description="Acidic residues" evidence="10">
    <location>
        <begin position="979"/>
        <end position="1003"/>
    </location>
</feature>
<evidence type="ECO:0000256" key="9">
    <source>
        <dbReference type="PROSITE-ProRule" id="PRU10141"/>
    </source>
</evidence>
<dbReference type="InterPro" id="IPR008271">
    <property type="entry name" value="Ser/Thr_kinase_AS"/>
</dbReference>
<dbReference type="EC" id="2.7.11.1" evidence="1"/>
<organism evidence="12 13">
    <name type="scientific">Adineta ricciae</name>
    <name type="common">Rotifer</name>
    <dbReference type="NCBI Taxonomy" id="249248"/>
    <lineage>
        <taxon>Eukaryota</taxon>
        <taxon>Metazoa</taxon>
        <taxon>Spiralia</taxon>
        <taxon>Gnathifera</taxon>
        <taxon>Rotifera</taxon>
        <taxon>Eurotatoria</taxon>
        <taxon>Bdelloidea</taxon>
        <taxon>Adinetida</taxon>
        <taxon>Adinetidae</taxon>
        <taxon>Adineta</taxon>
    </lineage>
</organism>
<feature type="region of interest" description="Disordered" evidence="10">
    <location>
        <begin position="281"/>
        <end position="306"/>
    </location>
</feature>
<dbReference type="InterPro" id="IPR051334">
    <property type="entry name" value="SRPK"/>
</dbReference>
<dbReference type="InterPro" id="IPR000719">
    <property type="entry name" value="Prot_kinase_dom"/>
</dbReference>
<sequence length="1404" mass="157551">MPKASANSNAAPLLARIIQVRKRRPKNAGKPRPPRDLLQKKLIDMATGTYSTRLYHSAVDGLINSTDDDRQNLITKTKKSSFCYPIVSPSSHTSPSSYMPQSYPIHSNVLRSSTGSILHRAPNPHVLPTRVLRPTNLRWDSPINIIDFKTRPLINQKKTFQNPFFFASKNKLARSESLQMPNTYFLNNQMMQKSKLDAKHFCGLAPIQENKYMIKEIPPFRPPISISKRPTVNANNFPTSPSAVALSTSINSSEYEPLPQSQSAFNLSNNSNNINTMTNIPLHTTPPRNNGESMTDKTSGNGSTIVPCTIESDIEVEEEEVHDIRGSDDDEQEDPKDYCKGGYHPITIGSIFNQRYHVIRKLGWGHFSTVWLCWDRKAARFVAMKVVKSAKHYTETALDEIKLLTHVRESDPSDPYRLKFVKSAKHYTETALDEIKLLTHVRESDPSDPYRLKCVQLLDDFKVAGVNGTHVCMVFEVLGHNLLKLIIRSNYRGIPIPNVKTITKQVLQGLDYLHRKCQIIHTDIKPENVLMCVDEEHVRALAYQAAEWHKPGIKPVGSAVATTHIVNRPDPKTMSKNKKKKLKKKEKQKQKMLELTQQQIQDAEKQKQNLLSSPNQINLNKLVLAEPTSPSTESKPDISENPSDEKKTNGHPSSPREKKSDDSDADNSVIRPGNGHDKEQKIKSTNGKTEQKLNEQAAMAATAAISGDSDKQTTSNDVDTISRPRPMAERTPNPVVEVVPEDILQVKIADLGNACWTYQHFTEDIQTRQYRSLEVILGSGYDTSADIWSVACMAFELATGDYLFEPHSGEDYSRDEDHIAHIIELLGPIPIEIAHSGRYSKEFFNKRGQLRNIKQLKPWDLFHVLTEKYKWPPYEAIEFTHFLEPMLHYDVNLRATAAECLMNPWITGEPLFGNPTEGFIYTDEQLGYGSSTEHSPTGLRAGAASFDFHTHPADLGGFLSSTIGHQQILHGAVDFHPDESDDDDISGASDDDDEEQSDGDESSTSDRLFNDIRQYCVNISRKGDDNIVSLSTTDRISKLNTCQSTQLSDCLFSQSKTKLHLSDCINGANACSSFALKDFFAEYLQRDNHQTLTDSLFELAREETNCSHSLMNNNQLKLLPALNANLQVSNNNKKKTKKKKSEEEKESGGDDYKKNEYETKMENATTTKKSNKVGETISNDSDVSIDTQSSIDSSRVYHDKSRAPTVSIPMPHSNDMFVKDLPSSDLHITGDGDEVLITLRISPLNQKQLNLSNQHVPYLSQTWNGTMSQNVEIIAKGVVKIKNEFTTSTMPSVNQPVSMSTRPPIVPRTCAMNLPSTPIAPCIQPVFPSFNTMTPNGIHSPVSCDSDVVHRRFHRNFGKCDHLCESSLRQPDFRGRPAPGLLTDPCFLHSLPTRNYTAKRPSNQ</sequence>
<evidence type="ECO:0000313" key="12">
    <source>
        <dbReference type="EMBL" id="CAF0757709.1"/>
    </source>
</evidence>
<dbReference type="Pfam" id="PF00069">
    <property type="entry name" value="Pkinase"/>
    <property type="match status" value="2"/>
</dbReference>
<comment type="caution">
    <text evidence="12">The sequence shown here is derived from an EMBL/GenBank/DDBJ whole genome shotgun (WGS) entry which is preliminary data.</text>
</comment>
<dbReference type="FunFam" id="1.10.510.10:FF:001037">
    <property type="entry name" value="SRSF protein kinase 2"/>
    <property type="match status" value="1"/>
</dbReference>
<dbReference type="GO" id="GO:0005634">
    <property type="term" value="C:nucleus"/>
    <property type="evidence" value="ECO:0007669"/>
    <property type="project" value="TreeGrafter"/>
</dbReference>
<dbReference type="SUPFAM" id="SSF56112">
    <property type="entry name" value="Protein kinase-like (PK-like)"/>
    <property type="match status" value="1"/>
</dbReference>
<protein>
    <recommendedName>
        <fullName evidence="1">non-specific serine/threonine protein kinase</fullName>
        <ecNumber evidence="1">2.7.11.1</ecNumber>
    </recommendedName>
</protein>
<evidence type="ECO:0000256" key="3">
    <source>
        <dbReference type="ARBA" id="ARBA00022679"/>
    </source>
</evidence>
<dbReference type="GO" id="GO:0050684">
    <property type="term" value="P:regulation of mRNA processing"/>
    <property type="evidence" value="ECO:0007669"/>
    <property type="project" value="TreeGrafter"/>
</dbReference>
<dbReference type="Proteomes" id="UP000663852">
    <property type="component" value="Unassembled WGS sequence"/>
</dbReference>
<dbReference type="GO" id="GO:0005524">
    <property type="term" value="F:ATP binding"/>
    <property type="evidence" value="ECO:0007669"/>
    <property type="project" value="UniProtKB-UniRule"/>
</dbReference>
<evidence type="ECO:0000256" key="8">
    <source>
        <dbReference type="ARBA" id="ARBA00048679"/>
    </source>
</evidence>
<feature type="region of interest" description="Disordered" evidence="10">
    <location>
        <begin position="626"/>
        <end position="731"/>
    </location>
</feature>
<evidence type="ECO:0000256" key="7">
    <source>
        <dbReference type="ARBA" id="ARBA00047899"/>
    </source>
</evidence>
<evidence type="ECO:0000256" key="6">
    <source>
        <dbReference type="ARBA" id="ARBA00022840"/>
    </source>
</evidence>
<evidence type="ECO:0000259" key="11">
    <source>
        <dbReference type="PROSITE" id="PS50011"/>
    </source>
</evidence>
<evidence type="ECO:0000256" key="4">
    <source>
        <dbReference type="ARBA" id="ARBA00022741"/>
    </source>
</evidence>
<dbReference type="GO" id="GO:0000245">
    <property type="term" value="P:spliceosomal complex assembly"/>
    <property type="evidence" value="ECO:0007669"/>
    <property type="project" value="TreeGrafter"/>
</dbReference>
<dbReference type="PROSITE" id="PS00108">
    <property type="entry name" value="PROTEIN_KINASE_ST"/>
    <property type="match status" value="1"/>
</dbReference>
<feature type="compositionally biased region" description="Polar residues" evidence="10">
    <location>
        <begin position="1176"/>
        <end position="1193"/>
    </location>
</feature>
<dbReference type="OrthoDB" id="2649at2759"/>
<evidence type="ECO:0000256" key="1">
    <source>
        <dbReference type="ARBA" id="ARBA00012513"/>
    </source>
</evidence>
<comment type="catalytic activity">
    <reaction evidence="8">
        <text>L-seryl-[protein] + ATP = O-phospho-L-seryl-[protein] + ADP + H(+)</text>
        <dbReference type="Rhea" id="RHEA:17989"/>
        <dbReference type="Rhea" id="RHEA-COMP:9863"/>
        <dbReference type="Rhea" id="RHEA-COMP:11604"/>
        <dbReference type="ChEBI" id="CHEBI:15378"/>
        <dbReference type="ChEBI" id="CHEBI:29999"/>
        <dbReference type="ChEBI" id="CHEBI:30616"/>
        <dbReference type="ChEBI" id="CHEBI:83421"/>
        <dbReference type="ChEBI" id="CHEBI:456216"/>
        <dbReference type="EC" id="2.7.11.1"/>
    </reaction>
</comment>
<feature type="region of interest" description="Disordered" evidence="10">
    <location>
        <begin position="974"/>
        <end position="1006"/>
    </location>
</feature>
<feature type="compositionally biased region" description="Basic and acidic residues" evidence="10">
    <location>
        <begin position="634"/>
        <end position="662"/>
    </location>
</feature>
<dbReference type="SMART" id="SM00220">
    <property type="entry name" value="S_TKc"/>
    <property type="match status" value="1"/>
</dbReference>
<dbReference type="PANTHER" id="PTHR47634:SF9">
    <property type="entry name" value="PROTEIN KINASE DOMAIN-CONTAINING PROTEIN-RELATED"/>
    <property type="match status" value="1"/>
</dbReference>
<proteinExistence type="predicted"/>
<gene>
    <name evidence="12" type="ORF">EDS130_LOCUS2636</name>
</gene>
<evidence type="ECO:0000256" key="2">
    <source>
        <dbReference type="ARBA" id="ARBA00022527"/>
    </source>
</evidence>
<dbReference type="GO" id="GO:0004674">
    <property type="term" value="F:protein serine/threonine kinase activity"/>
    <property type="evidence" value="ECO:0007669"/>
    <property type="project" value="UniProtKB-KW"/>
</dbReference>
<keyword evidence="2" id="KW-0723">Serine/threonine-protein kinase</keyword>
<evidence type="ECO:0000313" key="13">
    <source>
        <dbReference type="Proteomes" id="UP000663852"/>
    </source>
</evidence>
<dbReference type="InterPro" id="IPR011009">
    <property type="entry name" value="Kinase-like_dom_sf"/>
</dbReference>
<evidence type="ECO:0000256" key="5">
    <source>
        <dbReference type="ARBA" id="ARBA00022777"/>
    </source>
</evidence>
<dbReference type="FunFam" id="3.30.200.20:FF:000770">
    <property type="entry name" value="SRSF protein kinase 2"/>
    <property type="match status" value="1"/>
</dbReference>